<dbReference type="Proteomes" id="UP001189429">
    <property type="component" value="Unassembled WGS sequence"/>
</dbReference>
<dbReference type="EMBL" id="CAUYUJ010005121">
    <property type="protein sequence ID" value="CAK0812376.1"/>
    <property type="molecule type" value="Genomic_DNA"/>
</dbReference>
<feature type="region of interest" description="Disordered" evidence="1">
    <location>
        <begin position="48"/>
        <end position="96"/>
    </location>
</feature>
<proteinExistence type="predicted"/>
<name>A0ABN9R102_9DINO</name>
<evidence type="ECO:0000313" key="2">
    <source>
        <dbReference type="EMBL" id="CAK0812376.1"/>
    </source>
</evidence>
<organism evidence="2 3">
    <name type="scientific">Prorocentrum cordatum</name>
    <dbReference type="NCBI Taxonomy" id="2364126"/>
    <lineage>
        <taxon>Eukaryota</taxon>
        <taxon>Sar</taxon>
        <taxon>Alveolata</taxon>
        <taxon>Dinophyceae</taxon>
        <taxon>Prorocentrales</taxon>
        <taxon>Prorocentraceae</taxon>
        <taxon>Prorocentrum</taxon>
    </lineage>
</organism>
<gene>
    <name evidence="2" type="ORF">PCOR1329_LOCUS16677</name>
</gene>
<keyword evidence="3" id="KW-1185">Reference proteome</keyword>
<evidence type="ECO:0000256" key="1">
    <source>
        <dbReference type="SAM" id="MobiDB-lite"/>
    </source>
</evidence>
<accession>A0ABN9R102</accession>
<comment type="caution">
    <text evidence="2">The sequence shown here is derived from an EMBL/GenBank/DDBJ whole genome shotgun (WGS) entry which is preliminary data.</text>
</comment>
<sequence>MRSGYCGAAPPKTPGDYIRSCLQKKYAVVHQGHPSQVGALMADAPALPPAPAASGRPESADAAGLAHAPGGLRSESPRPSSSDAAAPPAHAAAPALAAGGPTSAVLPGLASGVDAARQDGFLSEPPRLDSSDAAAHPAAAPGQEALAIRPAASAWAGPALLERCVDSGAAIGIAALGAATSSCVVYLARRSAAVAD</sequence>
<evidence type="ECO:0000313" key="3">
    <source>
        <dbReference type="Proteomes" id="UP001189429"/>
    </source>
</evidence>
<feature type="compositionally biased region" description="Low complexity" evidence="1">
    <location>
        <begin position="77"/>
        <end position="96"/>
    </location>
</feature>
<reference evidence="2" key="1">
    <citation type="submission" date="2023-10" db="EMBL/GenBank/DDBJ databases">
        <authorList>
            <person name="Chen Y."/>
            <person name="Shah S."/>
            <person name="Dougan E. K."/>
            <person name="Thang M."/>
            <person name="Chan C."/>
        </authorList>
    </citation>
    <scope>NUCLEOTIDE SEQUENCE [LARGE SCALE GENOMIC DNA]</scope>
</reference>
<protein>
    <submittedName>
        <fullName evidence="2">Uncharacterized protein</fullName>
    </submittedName>
</protein>